<keyword evidence="3" id="KW-1185">Reference proteome</keyword>
<sequence length="272" mass="29754">MEDATGPAAHDLSARSVPSTAMYTHLPLRVYCNQDQKKWAGRGRIIHLARIKTVSTRERLDHFLRQKGVAPCELLWPEIGSPNQLKFWCRMKFGCAGDAAAAVAALDGAYFEKHKLQAEIPRGVALYPSVAHHFPTVPVRERGSTSSIASTPEPAPVSTSGIPSTALSGDGYDNKAPVAPIMQYGPVTRTKRALSADASTNTVHHGPSEPKRVKLSPAYGGPAEHGSRVYQLWDRDKPDTRAPRDEYVTMVQKIKVPASAVAHWETQGWTQE</sequence>
<proteinExistence type="predicted"/>
<feature type="compositionally biased region" description="Polar residues" evidence="1">
    <location>
        <begin position="157"/>
        <end position="167"/>
    </location>
</feature>
<dbReference type="AlphaFoldDB" id="A0A9P9WQB9"/>
<name>A0A9P9WQB9_9PEZI</name>
<dbReference type="EMBL" id="JAFIMR010000009">
    <property type="protein sequence ID" value="KAI1874701.1"/>
    <property type="molecule type" value="Genomic_DNA"/>
</dbReference>
<organism evidence="2 3">
    <name type="scientific">Neoarthrinium moseri</name>
    <dbReference type="NCBI Taxonomy" id="1658444"/>
    <lineage>
        <taxon>Eukaryota</taxon>
        <taxon>Fungi</taxon>
        <taxon>Dikarya</taxon>
        <taxon>Ascomycota</taxon>
        <taxon>Pezizomycotina</taxon>
        <taxon>Sordariomycetes</taxon>
        <taxon>Xylariomycetidae</taxon>
        <taxon>Amphisphaeriales</taxon>
        <taxon>Apiosporaceae</taxon>
        <taxon>Neoarthrinium</taxon>
    </lineage>
</organism>
<evidence type="ECO:0000256" key="1">
    <source>
        <dbReference type="SAM" id="MobiDB-lite"/>
    </source>
</evidence>
<dbReference type="Proteomes" id="UP000829685">
    <property type="component" value="Unassembled WGS sequence"/>
</dbReference>
<comment type="caution">
    <text evidence="2">The sequence shown here is derived from an EMBL/GenBank/DDBJ whole genome shotgun (WGS) entry which is preliminary data.</text>
</comment>
<gene>
    <name evidence="2" type="ORF">JX265_004909</name>
</gene>
<protein>
    <recommendedName>
        <fullName evidence="4">RRM domain-containing protein</fullName>
    </recommendedName>
</protein>
<evidence type="ECO:0008006" key="4">
    <source>
        <dbReference type="Google" id="ProtNLM"/>
    </source>
</evidence>
<feature type="region of interest" description="Disordered" evidence="1">
    <location>
        <begin position="141"/>
        <end position="170"/>
    </location>
</feature>
<evidence type="ECO:0000313" key="3">
    <source>
        <dbReference type="Proteomes" id="UP000829685"/>
    </source>
</evidence>
<reference evidence="2" key="1">
    <citation type="submission" date="2021-03" db="EMBL/GenBank/DDBJ databases">
        <title>Revisited historic fungal species revealed as producer of novel bioactive compounds through whole genome sequencing and comparative genomics.</title>
        <authorList>
            <person name="Vignolle G.A."/>
            <person name="Hochenegger N."/>
            <person name="Mach R.L."/>
            <person name="Mach-Aigner A.R."/>
            <person name="Javad Rahimi M."/>
            <person name="Salim K.A."/>
            <person name="Chan C.M."/>
            <person name="Lim L.B.L."/>
            <person name="Cai F."/>
            <person name="Druzhinina I.S."/>
            <person name="U'Ren J.M."/>
            <person name="Derntl C."/>
        </authorList>
    </citation>
    <scope>NUCLEOTIDE SEQUENCE</scope>
    <source>
        <strain evidence="2">TUCIM 5799</strain>
    </source>
</reference>
<feature type="region of interest" description="Disordered" evidence="1">
    <location>
        <begin position="199"/>
        <end position="224"/>
    </location>
</feature>
<evidence type="ECO:0000313" key="2">
    <source>
        <dbReference type="EMBL" id="KAI1874701.1"/>
    </source>
</evidence>
<accession>A0A9P9WQB9</accession>